<dbReference type="Proteomes" id="UP000287651">
    <property type="component" value="Unassembled WGS sequence"/>
</dbReference>
<feature type="compositionally biased region" description="Gly residues" evidence="1">
    <location>
        <begin position="47"/>
        <end position="57"/>
    </location>
</feature>
<protein>
    <submittedName>
        <fullName evidence="2">Uncharacterized protein</fullName>
    </submittedName>
</protein>
<sequence length="89" mass="9180">MATAKASNPQGWHMLAEAPPARVAACCQQGQHPPVANSQRGDARGGASRGSGVGRRGGCPLARRLSASKGSRCLRRGGGDSVVRVREEC</sequence>
<accession>A0A426ZS44</accession>
<dbReference type="EMBL" id="AMZH03005302">
    <property type="protein sequence ID" value="RRT66768.1"/>
    <property type="molecule type" value="Genomic_DNA"/>
</dbReference>
<reference evidence="2 3" key="1">
    <citation type="journal article" date="2014" name="Agronomy (Basel)">
        <title>A Draft Genome Sequence for Ensete ventricosum, the Drought-Tolerant Tree Against Hunger.</title>
        <authorList>
            <person name="Harrison J."/>
            <person name="Moore K.A."/>
            <person name="Paszkiewicz K."/>
            <person name="Jones T."/>
            <person name="Grant M."/>
            <person name="Ambacheew D."/>
            <person name="Muzemil S."/>
            <person name="Studholme D.J."/>
        </authorList>
    </citation>
    <scope>NUCLEOTIDE SEQUENCE [LARGE SCALE GENOMIC DNA]</scope>
</reference>
<comment type="caution">
    <text evidence="2">The sequence shown here is derived from an EMBL/GenBank/DDBJ whole genome shotgun (WGS) entry which is preliminary data.</text>
</comment>
<gene>
    <name evidence="2" type="ORF">B296_00000584</name>
</gene>
<organism evidence="2 3">
    <name type="scientific">Ensete ventricosum</name>
    <name type="common">Abyssinian banana</name>
    <name type="synonym">Musa ensete</name>
    <dbReference type="NCBI Taxonomy" id="4639"/>
    <lineage>
        <taxon>Eukaryota</taxon>
        <taxon>Viridiplantae</taxon>
        <taxon>Streptophyta</taxon>
        <taxon>Embryophyta</taxon>
        <taxon>Tracheophyta</taxon>
        <taxon>Spermatophyta</taxon>
        <taxon>Magnoliopsida</taxon>
        <taxon>Liliopsida</taxon>
        <taxon>Zingiberales</taxon>
        <taxon>Musaceae</taxon>
        <taxon>Ensete</taxon>
    </lineage>
</organism>
<evidence type="ECO:0000256" key="1">
    <source>
        <dbReference type="SAM" id="MobiDB-lite"/>
    </source>
</evidence>
<proteinExistence type="predicted"/>
<name>A0A426ZS44_ENSVE</name>
<evidence type="ECO:0000313" key="3">
    <source>
        <dbReference type="Proteomes" id="UP000287651"/>
    </source>
</evidence>
<feature type="region of interest" description="Disordered" evidence="1">
    <location>
        <begin position="28"/>
        <end position="61"/>
    </location>
</feature>
<dbReference type="AlphaFoldDB" id="A0A426ZS44"/>
<feature type="compositionally biased region" description="Polar residues" evidence="1">
    <location>
        <begin position="28"/>
        <end position="39"/>
    </location>
</feature>
<evidence type="ECO:0000313" key="2">
    <source>
        <dbReference type="EMBL" id="RRT66768.1"/>
    </source>
</evidence>